<geneLocation type="plasmid" evidence="1 2">
    <name>megaplasmid</name>
</geneLocation>
<dbReference type="Proteomes" id="UP000002429">
    <property type="component" value="Plasmid megaplasmid"/>
</dbReference>
<dbReference type="HOGENOM" id="CLU_2318118_0_0_4"/>
<dbReference type="KEGG" id="rme:Rmet_4028"/>
<evidence type="ECO:0000313" key="2">
    <source>
        <dbReference type="Proteomes" id="UP000002429"/>
    </source>
</evidence>
<organism evidence="1 2">
    <name type="scientific">Cupriavidus metallidurans (strain ATCC 43123 / DSM 2839 / NBRC 102507 / CH34)</name>
    <name type="common">Ralstonia metallidurans</name>
    <dbReference type="NCBI Taxonomy" id="266264"/>
    <lineage>
        <taxon>Bacteria</taxon>
        <taxon>Pseudomonadati</taxon>
        <taxon>Pseudomonadota</taxon>
        <taxon>Betaproteobacteria</taxon>
        <taxon>Burkholderiales</taxon>
        <taxon>Burkholderiaceae</taxon>
        <taxon>Cupriavidus</taxon>
    </lineage>
</organism>
<evidence type="ECO:0000313" key="1">
    <source>
        <dbReference type="EMBL" id="ABF10896.1"/>
    </source>
</evidence>
<dbReference type="AlphaFoldDB" id="Q1LG30"/>
<dbReference type="EMBL" id="CP000353">
    <property type="protein sequence ID" value="ABF10896.1"/>
    <property type="molecule type" value="Genomic_DNA"/>
</dbReference>
<accession>Q1LG30</accession>
<reference evidence="2" key="1">
    <citation type="journal article" date="2010" name="PLoS ONE">
        <title>The complete genome sequence of Cupriavidus metallidurans strain CH34, a master survivalist in harsh and anthropogenic environments.</title>
        <authorList>
            <person name="Janssen P.J."/>
            <person name="Van Houdt R."/>
            <person name="Moors H."/>
            <person name="Monsieurs P."/>
            <person name="Morin N."/>
            <person name="Michaux A."/>
            <person name="Benotmane M.A."/>
            <person name="Leys N."/>
            <person name="Vallaeys T."/>
            <person name="Lapidus A."/>
            <person name="Monchy S."/>
            <person name="Medigue C."/>
            <person name="Taghavi S."/>
            <person name="McCorkle S."/>
            <person name="Dunn J."/>
            <person name="van der Lelie D."/>
            <person name="Mergeay M."/>
        </authorList>
    </citation>
    <scope>NUCLEOTIDE SEQUENCE [LARGE SCALE GENOMIC DNA]</scope>
    <source>
        <strain evidence="2">ATCC 43123 / DSM 2839 / NBRC 102507 / CH34</strain>
    </source>
</reference>
<protein>
    <recommendedName>
        <fullName evidence="3">RNHCP domain-containing protein</fullName>
    </recommendedName>
</protein>
<proteinExistence type="predicted"/>
<evidence type="ECO:0008006" key="3">
    <source>
        <dbReference type="Google" id="ProtNLM"/>
    </source>
</evidence>
<keyword evidence="1" id="KW-0614">Plasmid</keyword>
<sequence length="99" mass="10981">MRLYWILLRCTKITCRGCHCRESHQNLESAMVPCELCKSLLGRPGYVPPHPRLIRTGDAISGTGAQAFLYTCQRCTQVIALATHDDGADYWTGHEGAMG</sequence>
<gene>
    <name evidence="1" type="ordered locus">Rmet_4028</name>
</gene>
<name>Q1LG30_CUPMC</name>
<keyword evidence="2" id="KW-1185">Reference proteome</keyword>